<dbReference type="GO" id="GO:0016757">
    <property type="term" value="F:glycosyltransferase activity"/>
    <property type="evidence" value="ECO:0007669"/>
    <property type="project" value="TreeGrafter"/>
</dbReference>
<dbReference type="Gene3D" id="3.40.50.2000">
    <property type="entry name" value="Glycogen Phosphorylase B"/>
    <property type="match status" value="3"/>
</dbReference>
<keyword evidence="1 3" id="KW-0808">Transferase</keyword>
<organism evidence="3 4">
    <name type="scientific">Listeria weihenstephanensis</name>
    <dbReference type="NCBI Taxonomy" id="1006155"/>
    <lineage>
        <taxon>Bacteria</taxon>
        <taxon>Bacillati</taxon>
        <taxon>Bacillota</taxon>
        <taxon>Bacilli</taxon>
        <taxon>Bacillales</taxon>
        <taxon>Listeriaceae</taxon>
        <taxon>Listeria</taxon>
    </lineage>
</organism>
<dbReference type="EMBL" id="JAARRL010000001">
    <property type="protein sequence ID" value="MBC1499188.1"/>
    <property type="molecule type" value="Genomic_DNA"/>
</dbReference>
<gene>
    <name evidence="3" type="ORF">HB943_01145</name>
</gene>
<dbReference type="RefSeq" id="WP_185424013.1">
    <property type="nucleotide sequence ID" value="NZ_JAARRL010000001.1"/>
</dbReference>
<dbReference type="GO" id="GO:0009103">
    <property type="term" value="P:lipopolysaccharide biosynthetic process"/>
    <property type="evidence" value="ECO:0007669"/>
    <property type="project" value="TreeGrafter"/>
</dbReference>
<dbReference type="InterPro" id="IPR028098">
    <property type="entry name" value="Glyco_trans_4-like_N"/>
</dbReference>
<protein>
    <submittedName>
        <fullName evidence="3">Glycosyltransferase family 4 protein</fullName>
    </submittedName>
</protein>
<dbReference type="PANTHER" id="PTHR46401:SF2">
    <property type="entry name" value="GLYCOSYLTRANSFERASE WBBK-RELATED"/>
    <property type="match status" value="1"/>
</dbReference>
<dbReference type="PANTHER" id="PTHR46401">
    <property type="entry name" value="GLYCOSYLTRANSFERASE WBBK-RELATED"/>
    <property type="match status" value="1"/>
</dbReference>
<evidence type="ECO:0000313" key="3">
    <source>
        <dbReference type="EMBL" id="MBC1499188.1"/>
    </source>
</evidence>
<dbReference type="Pfam" id="PF13439">
    <property type="entry name" value="Glyco_transf_4"/>
    <property type="match status" value="1"/>
</dbReference>
<dbReference type="CDD" id="cd03801">
    <property type="entry name" value="GT4_PimA-like"/>
    <property type="match status" value="1"/>
</dbReference>
<name>A0A841Z1X5_9LIST</name>
<evidence type="ECO:0000259" key="2">
    <source>
        <dbReference type="Pfam" id="PF13439"/>
    </source>
</evidence>
<evidence type="ECO:0000256" key="1">
    <source>
        <dbReference type="ARBA" id="ARBA00022679"/>
    </source>
</evidence>
<comment type="caution">
    <text evidence="3">The sequence shown here is derived from an EMBL/GenBank/DDBJ whole genome shotgun (WGS) entry which is preliminary data.</text>
</comment>
<sequence>MKVLKVLVYGDVDLNIMDGSAVWLTSMAGMLATSPDVQVDILLKARVKNTLLTDEMAMYPNVNMIQPYSDLGKRTFKNGNRMQVDEAVAVMRELDEAEAYHVIIIRGFQLVKAVMEEPRLVDKTIPYITDFHHTLAASSRSERRELGEIYRSFPHIFLQTEAMKTAFERLVNVSGEKIAILSPMVPNIVEKPDFKNRNNRLVYTGKFAKDWYTEEIIEASSKLGMDISVQIAGDKFQGELTAKQDQIKERLQKTPNIDWKGALSRSESQRLIKEGDIGISWRSAEVDNDHSVELSTKLLEYGRLGKPMLLRRTKMHEGLLGKNYPLFVTTEAEFTEKAGLILEDRALYERSAMTVFEASQHFTMEASYQRLKGLLWQYQTDKTRVVFAGHDLKFIQMAITHCEANPKLEVKIDQWKGHEKHDEAKGRELLNWADVIFCEWGLGNAVWYSQHKKEHQKLIVRMHLQERETVHPANYKLENIDHIIAISPYIYEEFHRVCGMPREKMTMIYNMIDTEAYRLPKKAGNRYHLGVCGVLPSRKRLDLSLDILEKLWLKDNRYKLFVKSRMPQDTPWLMKRDEERTYYEQVFARIKSAPWKDAVIFDTHGDDMAQWMQKIGFMLSTSDFESFHLAPMEGMASASVPCVLHWSGAETIYPYGNIFECVADMAAFIENYKDTREKREKLQAYPRERFDKTVICSSLEKLITGAFL</sequence>
<reference evidence="3 4" key="1">
    <citation type="submission" date="2020-03" db="EMBL/GenBank/DDBJ databases">
        <title>Soil Listeria distribution.</title>
        <authorList>
            <person name="Liao J."/>
            <person name="Wiedmann M."/>
        </authorList>
    </citation>
    <scope>NUCLEOTIDE SEQUENCE [LARGE SCALE GENOMIC DNA]</scope>
    <source>
        <strain evidence="3 4">FSL L7-1523</strain>
    </source>
</reference>
<feature type="domain" description="Glycosyltransferase subfamily 4-like N-terminal" evidence="2">
    <location>
        <begin position="477"/>
        <end position="515"/>
    </location>
</feature>
<accession>A0A841Z1X5</accession>
<proteinExistence type="predicted"/>
<dbReference type="AlphaFoldDB" id="A0A841Z1X5"/>
<dbReference type="Proteomes" id="UP000564536">
    <property type="component" value="Unassembled WGS sequence"/>
</dbReference>
<evidence type="ECO:0000313" key="4">
    <source>
        <dbReference type="Proteomes" id="UP000564536"/>
    </source>
</evidence>
<dbReference type="SUPFAM" id="SSF53756">
    <property type="entry name" value="UDP-Glycosyltransferase/glycogen phosphorylase"/>
    <property type="match status" value="2"/>
</dbReference>